<evidence type="ECO:0000256" key="1">
    <source>
        <dbReference type="SAM" id="Coils"/>
    </source>
</evidence>
<proteinExistence type="predicted"/>
<dbReference type="Proteomes" id="UP000002534">
    <property type="component" value="Chromosome"/>
</dbReference>
<organism evidence="2 3">
    <name type="scientific">Syntrophotalea carbinolica (strain DSM 2380 / NBRC 103641 / GraBd1)</name>
    <name type="common">Pelobacter carbinolicus</name>
    <dbReference type="NCBI Taxonomy" id="338963"/>
    <lineage>
        <taxon>Bacteria</taxon>
        <taxon>Pseudomonadati</taxon>
        <taxon>Thermodesulfobacteriota</taxon>
        <taxon>Desulfuromonadia</taxon>
        <taxon>Desulfuromonadales</taxon>
        <taxon>Syntrophotaleaceae</taxon>
        <taxon>Syntrophotalea</taxon>
    </lineage>
</organism>
<accession>Q3A3J8</accession>
<dbReference type="RefSeq" id="WP_011341558.1">
    <property type="nucleotide sequence ID" value="NC_007498.2"/>
</dbReference>
<evidence type="ECO:0000313" key="3">
    <source>
        <dbReference type="Proteomes" id="UP000002534"/>
    </source>
</evidence>
<dbReference type="EMBL" id="CP000142">
    <property type="protein sequence ID" value="ABA89059.1"/>
    <property type="molecule type" value="Genomic_DNA"/>
</dbReference>
<gene>
    <name evidence="2" type="ordered locus">Pcar_1818</name>
</gene>
<dbReference type="KEGG" id="pca:Pcar_1818"/>
<keyword evidence="1" id="KW-0175">Coiled coil</keyword>
<name>Q3A3J8_SYNC1</name>
<dbReference type="AlphaFoldDB" id="Q3A3J8"/>
<feature type="coiled-coil region" evidence="1">
    <location>
        <begin position="76"/>
        <end position="103"/>
    </location>
</feature>
<keyword evidence="3" id="KW-1185">Reference proteome</keyword>
<reference evidence="2 3" key="2">
    <citation type="journal article" date="2012" name="BMC Genomics">
        <title>The genome of Pelobacter carbinolicus reveals surprising metabolic capabilities and physiological features.</title>
        <authorList>
            <person name="Aklujkar M."/>
            <person name="Haveman S.A."/>
            <person name="Didonato R.Jr."/>
            <person name="Chertkov O."/>
            <person name="Han C.S."/>
            <person name="Land M.L."/>
            <person name="Brown P."/>
            <person name="Lovley D.R."/>
        </authorList>
    </citation>
    <scope>NUCLEOTIDE SEQUENCE [LARGE SCALE GENOMIC DNA]</scope>
    <source>
        <strain evidence="3">DSM 2380 / NBRC 103641 / GraBd1</strain>
    </source>
</reference>
<dbReference type="STRING" id="338963.Pcar_1818"/>
<protein>
    <submittedName>
        <fullName evidence="2">Uncharacterized protein</fullName>
    </submittedName>
</protein>
<reference evidence="3" key="1">
    <citation type="submission" date="2005-10" db="EMBL/GenBank/DDBJ databases">
        <title>Complete sequence of Pelobacter carbinolicus DSM 2380.</title>
        <authorList>
            <person name="Copeland A."/>
            <person name="Lucas S."/>
            <person name="Lapidus A."/>
            <person name="Barry K."/>
            <person name="Detter J.C."/>
            <person name="Glavina T."/>
            <person name="Hammon N."/>
            <person name="Israni S."/>
            <person name="Pitluck S."/>
            <person name="Chertkov O."/>
            <person name="Schmutz J."/>
            <person name="Larimer F."/>
            <person name="Land M."/>
            <person name="Kyrpides N."/>
            <person name="Ivanova N."/>
            <person name="Richardson P."/>
        </authorList>
    </citation>
    <scope>NUCLEOTIDE SEQUENCE [LARGE SCALE GENOMIC DNA]</scope>
    <source>
        <strain evidence="3">DSM 2380 / NBRC 103641 / GraBd1</strain>
    </source>
</reference>
<evidence type="ECO:0000313" key="2">
    <source>
        <dbReference type="EMBL" id="ABA89059.1"/>
    </source>
</evidence>
<dbReference type="HOGENOM" id="CLU_1371078_0_0_7"/>
<sequence>MNAEKKKRLQDNITEAQTALADLKTSRDTATASLTDLRVRRGELVERRNTAAKLAASASETKTGLARRQVKGLSTAEEIADDLSAAQSDADAAETELDATRTLLNVTDDEIDALQVTITESETAIPTAEAALWDAVRRVEVASITAELVPGLARLEAVLRKAIDGFGRQDLVAALTKAIDQASGKREAATTAIEAEYLA</sequence>